<dbReference type="EMBL" id="CP073581">
    <property type="protein sequence ID" value="QUJ76875.1"/>
    <property type="molecule type" value="Genomic_DNA"/>
</dbReference>
<protein>
    <submittedName>
        <fullName evidence="2">Uncharacterized protein</fullName>
    </submittedName>
</protein>
<feature type="signal peptide" evidence="1">
    <location>
        <begin position="1"/>
        <end position="23"/>
    </location>
</feature>
<name>A0A975JF61_9RHOB</name>
<evidence type="ECO:0000313" key="2">
    <source>
        <dbReference type="EMBL" id="QUJ76875.1"/>
    </source>
</evidence>
<evidence type="ECO:0000313" key="3">
    <source>
        <dbReference type="Proteomes" id="UP000683291"/>
    </source>
</evidence>
<dbReference type="AlphaFoldDB" id="A0A975JF61"/>
<organism evidence="2 3">
    <name type="scientific">Sulfitobacter albidus</name>
    <dbReference type="NCBI Taxonomy" id="2829501"/>
    <lineage>
        <taxon>Bacteria</taxon>
        <taxon>Pseudomonadati</taxon>
        <taxon>Pseudomonadota</taxon>
        <taxon>Alphaproteobacteria</taxon>
        <taxon>Rhodobacterales</taxon>
        <taxon>Roseobacteraceae</taxon>
        <taxon>Sulfitobacter</taxon>
    </lineage>
</organism>
<keyword evidence="3" id="KW-1185">Reference proteome</keyword>
<dbReference type="RefSeq" id="WP_212705072.1">
    <property type="nucleotide sequence ID" value="NZ_CP073581.1"/>
</dbReference>
<proteinExistence type="predicted"/>
<accession>A0A975JF61</accession>
<sequence>MTLPSIKIAATLGTLLLATPAVAEDPTDAARYSQFLGTACILDDLGPQALKLAVIMAKSAGFAETMLTDQAAMLATDDGVMLTLGVDTEGGLACNNLIPGSALDAAGHDALLERTRQTFTSLYGVPEITPVSGGEVWRIAGTNDNTLTVQMTRQGDTTIVDARSNPGAP</sequence>
<dbReference type="KEGG" id="sual:KDD17_02095"/>
<feature type="chain" id="PRO_5037663024" evidence="1">
    <location>
        <begin position="24"/>
        <end position="169"/>
    </location>
</feature>
<keyword evidence="1" id="KW-0732">Signal</keyword>
<gene>
    <name evidence="2" type="ORF">KDD17_02095</name>
</gene>
<dbReference type="Proteomes" id="UP000683291">
    <property type="component" value="Chromosome 1"/>
</dbReference>
<reference evidence="2" key="1">
    <citation type="submission" date="2021-04" db="EMBL/GenBank/DDBJ databases">
        <title>Complete genome sequence for Sulfitobacter sp. strain JK7-1.</title>
        <authorList>
            <person name="Park S.-J."/>
        </authorList>
    </citation>
    <scope>NUCLEOTIDE SEQUENCE</scope>
    <source>
        <strain evidence="2">JK7-1</strain>
    </source>
</reference>
<evidence type="ECO:0000256" key="1">
    <source>
        <dbReference type="SAM" id="SignalP"/>
    </source>
</evidence>